<dbReference type="InterPro" id="IPR009057">
    <property type="entry name" value="Homeodomain-like_sf"/>
</dbReference>
<dbReference type="PANTHER" id="PTHR30514">
    <property type="entry name" value="GLUCOKINASE"/>
    <property type="match status" value="1"/>
</dbReference>
<dbReference type="Proteomes" id="UP000442619">
    <property type="component" value="Unassembled WGS sequence"/>
</dbReference>
<dbReference type="GO" id="GO:0003700">
    <property type="term" value="F:DNA-binding transcription factor activity"/>
    <property type="evidence" value="ECO:0007669"/>
    <property type="project" value="InterPro"/>
</dbReference>
<accession>A0A844FUU3</accession>
<dbReference type="Gene3D" id="3.40.50.10490">
    <property type="entry name" value="Glucose-6-phosphate isomerase like protein, domain 1"/>
    <property type="match status" value="1"/>
</dbReference>
<dbReference type="Gene3D" id="1.10.10.10">
    <property type="entry name" value="Winged helix-like DNA-binding domain superfamily/Winged helix DNA-binding domain"/>
    <property type="match status" value="1"/>
</dbReference>
<keyword evidence="7" id="KW-1185">Reference proteome</keyword>
<dbReference type="InterPro" id="IPR000281">
    <property type="entry name" value="HTH_RpiR"/>
</dbReference>
<dbReference type="Pfam" id="PF01418">
    <property type="entry name" value="HTH_6"/>
    <property type="match status" value="1"/>
</dbReference>
<evidence type="ECO:0000256" key="1">
    <source>
        <dbReference type="ARBA" id="ARBA00023015"/>
    </source>
</evidence>
<evidence type="ECO:0000313" key="6">
    <source>
        <dbReference type="EMBL" id="MST89395.1"/>
    </source>
</evidence>
<dbReference type="RefSeq" id="WP_154516218.1">
    <property type="nucleotide sequence ID" value="NZ_JAQXUV010000038.1"/>
</dbReference>
<dbReference type="InterPro" id="IPR036388">
    <property type="entry name" value="WH-like_DNA-bd_sf"/>
</dbReference>
<dbReference type="CDD" id="cd05013">
    <property type="entry name" value="SIS_RpiR"/>
    <property type="match status" value="1"/>
</dbReference>
<dbReference type="GO" id="GO:0003677">
    <property type="term" value="F:DNA binding"/>
    <property type="evidence" value="ECO:0007669"/>
    <property type="project" value="UniProtKB-KW"/>
</dbReference>
<dbReference type="EMBL" id="VUNM01000015">
    <property type="protein sequence ID" value="MST89395.1"/>
    <property type="molecule type" value="Genomic_DNA"/>
</dbReference>
<dbReference type="InterPro" id="IPR046348">
    <property type="entry name" value="SIS_dom_sf"/>
</dbReference>
<protein>
    <submittedName>
        <fullName evidence="6">MurR/RpiR family transcriptional regulator</fullName>
    </submittedName>
</protein>
<feature type="domain" description="HTH rpiR-type" evidence="4">
    <location>
        <begin position="1"/>
        <end position="71"/>
    </location>
</feature>
<evidence type="ECO:0000259" key="5">
    <source>
        <dbReference type="PROSITE" id="PS51464"/>
    </source>
</evidence>
<keyword evidence="2" id="KW-0238">DNA-binding</keyword>
<reference evidence="6 7" key="1">
    <citation type="submission" date="2019-08" db="EMBL/GenBank/DDBJ databases">
        <title>In-depth cultivation of the pig gut microbiome towards novel bacterial diversity and tailored functional studies.</title>
        <authorList>
            <person name="Wylensek D."/>
            <person name="Hitch T.C.A."/>
            <person name="Clavel T."/>
        </authorList>
    </citation>
    <scope>NUCLEOTIDE SEQUENCE [LARGE SCALE GENOMIC DNA]</scope>
    <source>
        <strain evidence="6 7">CA-Schmier-601-WT-3</strain>
    </source>
</reference>
<dbReference type="InterPro" id="IPR035472">
    <property type="entry name" value="RpiR-like_SIS"/>
</dbReference>
<dbReference type="SUPFAM" id="SSF53697">
    <property type="entry name" value="SIS domain"/>
    <property type="match status" value="1"/>
</dbReference>
<dbReference type="GO" id="GO:0097367">
    <property type="term" value="F:carbohydrate derivative binding"/>
    <property type="evidence" value="ECO:0007669"/>
    <property type="project" value="InterPro"/>
</dbReference>
<evidence type="ECO:0000259" key="4">
    <source>
        <dbReference type="PROSITE" id="PS51071"/>
    </source>
</evidence>
<comment type="caution">
    <text evidence="6">The sequence shown here is derived from an EMBL/GenBank/DDBJ whole genome shotgun (WGS) entry which is preliminary data.</text>
</comment>
<evidence type="ECO:0000256" key="2">
    <source>
        <dbReference type="ARBA" id="ARBA00023125"/>
    </source>
</evidence>
<dbReference type="GO" id="GO:1901135">
    <property type="term" value="P:carbohydrate derivative metabolic process"/>
    <property type="evidence" value="ECO:0007669"/>
    <property type="project" value="InterPro"/>
</dbReference>
<dbReference type="Pfam" id="PF01380">
    <property type="entry name" value="SIS"/>
    <property type="match status" value="1"/>
</dbReference>
<organism evidence="6 7">
    <name type="scientific">Sharpea porci</name>
    <dbReference type="NCBI Taxonomy" id="2652286"/>
    <lineage>
        <taxon>Bacteria</taxon>
        <taxon>Bacillati</taxon>
        <taxon>Bacillota</taxon>
        <taxon>Erysipelotrichia</taxon>
        <taxon>Erysipelotrichales</taxon>
        <taxon>Coprobacillaceae</taxon>
        <taxon>Sharpea</taxon>
    </lineage>
</organism>
<feature type="domain" description="SIS" evidence="5">
    <location>
        <begin position="98"/>
        <end position="235"/>
    </location>
</feature>
<dbReference type="PANTHER" id="PTHR30514:SF1">
    <property type="entry name" value="HTH-TYPE TRANSCRIPTIONAL REGULATOR HEXR-RELATED"/>
    <property type="match status" value="1"/>
</dbReference>
<dbReference type="AlphaFoldDB" id="A0A844FUU3"/>
<evidence type="ECO:0000256" key="3">
    <source>
        <dbReference type="ARBA" id="ARBA00023163"/>
    </source>
</evidence>
<dbReference type="PROSITE" id="PS51464">
    <property type="entry name" value="SIS"/>
    <property type="match status" value="1"/>
</dbReference>
<dbReference type="InterPro" id="IPR047640">
    <property type="entry name" value="RpiR-like"/>
</dbReference>
<sequence length="236" mass="26545">MHPDLSKLTNKELEAYQFLNTHQQQVSYMSLRDIANQTHISTATILRLITKLGYNSFQEYKFSLKQESTVDLSYDLSEIINALRHLEDDYYEEKLYEIAGLLKESKAVIFHGIGGSASIAAYGARKLAEAGLFAFSSSDPFFLNSSMLKQRADIFLSISGNTKEILDLATLVSKDKDNGQFSIAITANLSSEIAKLCDWTIAYPLTIKRDQQFISTSQLVTVAIIEKLTYIIKTLF</sequence>
<proteinExistence type="predicted"/>
<keyword evidence="1" id="KW-0805">Transcription regulation</keyword>
<name>A0A844FUU3_9FIRM</name>
<evidence type="ECO:0000313" key="7">
    <source>
        <dbReference type="Proteomes" id="UP000442619"/>
    </source>
</evidence>
<dbReference type="PROSITE" id="PS51071">
    <property type="entry name" value="HTH_RPIR"/>
    <property type="match status" value="1"/>
</dbReference>
<keyword evidence="3" id="KW-0804">Transcription</keyword>
<dbReference type="InterPro" id="IPR001347">
    <property type="entry name" value="SIS_dom"/>
</dbReference>
<dbReference type="SUPFAM" id="SSF46689">
    <property type="entry name" value="Homeodomain-like"/>
    <property type="match status" value="1"/>
</dbReference>
<gene>
    <name evidence="6" type="ORF">FYJ79_07400</name>
</gene>